<feature type="transmembrane region" description="Helical" evidence="5">
    <location>
        <begin position="93"/>
        <end position="116"/>
    </location>
</feature>
<evidence type="ECO:0000259" key="6">
    <source>
        <dbReference type="PROSITE" id="PS50850"/>
    </source>
</evidence>
<evidence type="ECO:0000256" key="3">
    <source>
        <dbReference type="ARBA" id="ARBA00022989"/>
    </source>
</evidence>
<comment type="caution">
    <text evidence="7">The sequence shown here is derived from an EMBL/GenBank/DDBJ whole genome shotgun (WGS) entry which is preliminary data.</text>
</comment>
<feature type="transmembrane region" description="Helical" evidence="5">
    <location>
        <begin position="204"/>
        <end position="229"/>
    </location>
</feature>
<dbReference type="InterPro" id="IPR036259">
    <property type="entry name" value="MFS_trans_sf"/>
</dbReference>
<dbReference type="EMBL" id="SLXI01000001">
    <property type="protein sequence ID" value="TCP14355.1"/>
    <property type="molecule type" value="Genomic_DNA"/>
</dbReference>
<dbReference type="InterPro" id="IPR005829">
    <property type="entry name" value="Sugar_transporter_CS"/>
</dbReference>
<dbReference type="InterPro" id="IPR011701">
    <property type="entry name" value="MFS"/>
</dbReference>
<proteinExistence type="predicted"/>
<feature type="transmembrane region" description="Helical" evidence="5">
    <location>
        <begin position="68"/>
        <end position="87"/>
    </location>
</feature>
<keyword evidence="2 5" id="KW-0812">Transmembrane</keyword>
<feature type="transmembrane region" description="Helical" evidence="5">
    <location>
        <begin position="40"/>
        <end position="61"/>
    </location>
</feature>
<feature type="transmembrane region" description="Helical" evidence="5">
    <location>
        <begin position="137"/>
        <end position="156"/>
    </location>
</feature>
<dbReference type="PROSITE" id="PS00216">
    <property type="entry name" value="SUGAR_TRANSPORT_1"/>
    <property type="match status" value="1"/>
</dbReference>
<feature type="transmembrane region" description="Helical" evidence="5">
    <location>
        <begin position="330"/>
        <end position="349"/>
    </location>
</feature>
<evidence type="ECO:0000313" key="7">
    <source>
        <dbReference type="EMBL" id="TCP14355.1"/>
    </source>
</evidence>
<dbReference type="PANTHER" id="PTHR23530:SF1">
    <property type="entry name" value="PERMEASE, MAJOR FACILITATOR SUPERFAMILY-RELATED"/>
    <property type="match status" value="1"/>
</dbReference>
<dbReference type="RefSeq" id="WP_132022158.1">
    <property type="nucleotide sequence ID" value="NZ_CP016605.1"/>
</dbReference>
<dbReference type="InterPro" id="IPR053160">
    <property type="entry name" value="MFS_DHA3_Transporter"/>
</dbReference>
<dbReference type="PROSITE" id="PS50850">
    <property type="entry name" value="MFS"/>
    <property type="match status" value="1"/>
</dbReference>
<evidence type="ECO:0000256" key="5">
    <source>
        <dbReference type="SAM" id="Phobius"/>
    </source>
</evidence>
<dbReference type="GO" id="GO:0016020">
    <property type="term" value="C:membrane"/>
    <property type="evidence" value="ECO:0007669"/>
    <property type="project" value="UniProtKB-SubCell"/>
</dbReference>
<feature type="transmembrane region" description="Helical" evidence="5">
    <location>
        <begin position="361"/>
        <end position="380"/>
    </location>
</feature>
<feature type="domain" description="Major facilitator superfamily (MFS) profile" evidence="6">
    <location>
        <begin position="1"/>
        <end position="384"/>
    </location>
</feature>
<feature type="transmembrane region" description="Helical" evidence="5">
    <location>
        <begin position="9"/>
        <end position="28"/>
    </location>
</feature>
<keyword evidence="3 5" id="KW-1133">Transmembrane helix</keyword>
<feature type="transmembrane region" description="Helical" evidence="5">
    <location>
        <begin position="277"/>
        <end position="310"/>
    </location>
</feature>
<dbReference type="Gene3D" id="1.20.1250.20">
    <property type="entry name" value="MFS general substrate transporter like domains"/>
    <property type="match status" value="1"/>
</dbReference>
<dbReference type="InterPro" id="IPR020846">
    <property type="entry name" value="MFS_dom"/>
</dbReference>
<evidence type="ECO:0000313" key="8">
    <source>
        <dbReference type="Proteomes" id="UP000294841"/>
    </source>
</evidence>
<dbReference type="Proteomes" id="UP000294841">
    <property type="component" value="Unassembled WGS sequence"/>
</dbReference>
<accession>A0A4R2N3E7</accession>
<protein>
    <submittedName>
        <fullName evidence="7">MFS transporter</fullName>
    </submittedName>
</protein>
<dbReference type="AlphaFoldDB" id="A0A4R2N3E7"/>
<keyword evidence="8" id="KW-1185">Reference proteome</keyword>
<comment type="subcellular location">
    <subcellularLocation>
        <location evidence="1">Membrane</location>
        <topology evidence="1">Multi-pass membrane protein</topology>
    </subcellularLocation>
</comment>
<dbReference type="PANTHER" id="PTHR23530">
    <property type="entry name" value="TRANSPORT PROTEIN-RELATED"/>
    <property type="match status" value="1"/>
</dbReference>
<feature type="transmembrane region" description="Helical" evidence="5">
    <location>
        <begin position="241"/>
        <end position="265"/>
    </location>
</feature>
<organism evidence="7 8">
    <name type="scientific">Bisgaardia hudsonensis</name>
    <dbReference type="NCBI Taxonomy" id="109472"/>
    <lineage>
        <taxon>Bacteria</taxon>
        <taxon>Pseudomonadati</taxon>
        <taxon>Pseudomonadota</taxon>
        <taxon>Gammaproteobacteria</taxon>
        <taxon>Pasteurellales</taxon>
        <taxon>Pasteurellaceae</taxon>
        <taxon>Bisgaardia</taxon>
    </lineage>
</organism>
<dbReference type="GO" id="GO:0022857">
    <property type="term" value="F:transmembrane transporter activity"/>
    <property type="evidence" value="ECO:0007669"/>
    <property type="project" value="InterPro"/>
</dbReference>
<feature type="transmembrane region" description="Helical" evidence="5">
    <location>
        <begin position="162"/>
        <end position="184"/>
    </location>
</feature>
<dbReference type="SUPFAM" id="SSF103473">
    <property type="entry name" value="MFS general substrate transporter"/>
    <property type="match status" value="1"/>
</dbReference>
<dbReference type="Pfam" id="PF07690">
    <property type="entry name" value="MFS_1"/>
    <property type="match status" value="1"/>
</dbReference>
<keyword evidence="4 5" id="KW-0472">Membrane</keyword>
<sequence>MKLNNISKVLIFGFFSSLFFERSLWMIYLQGKGFSMSEISFFQIGLNIAMFIFEVPSGIVSDRFGRKISMFLGLVCTIIYLIGMLVAENNISVFIFFIIYGFGIALLSGTEQSLIYDELLFKRRKNLYHKIIGRYNFISISALAISSFLGGVIAEYNAWDMVFYLGVISQFIAMIVLFSVVDFYKRNFIHDRESISTFKMLHNISLNIYILIISLAIFQGVFSSITLYYQTVLKDNDFSLLFISGIYSVSFLFSAFSSVFSGGIADLIGEKRSIMLFSLLLLCFLGLSLMFGGIWIALTFIIILISYEIIDTSLGVLLNHSLSPNDRGTILSMVNSLCSLIMIFSFWLIGALSNYFDFSKIIFASGIFCMLVFITIFHIYSKKYNK</sequence>
<gene>
    <name evidence="7" type="ORF">EV697_101496</name>
</gene>
<evidence type="ECO:0000256" key="4">
    <source>
        <dbReference type="ARBA" id="ARBA00023136"/>
    </source>
</evidence>
<evidence type="ECO:0000256" key="1">
    <source>
        <dbReference type="ARBA" id="ARBA00004141"/>
    </source>
</evidence>
<dbReference type="OrthoDB" id="5668893at2"/>
<reference evidence="7 8" key="1">
    <citation type="submission" date="2019-03" db="EMBL/GenBank/DDBJ databases">
        <title>Genomic Encyclopedia of Type Strains, Phase IV (KMG-IV): sequencing the most valuable type-strain genomes for metagenomic binning, comparative biology and taxonomic classification.</title>
        <authorList>
            <person name="Goeker M."/>
        </authorList>
    </citation>
    <scope>NUCLEOTIDE SEQUENCE [LARGE SCALE GENOMIC DNA]</scope>
    <source>
        <strain evidence="7 8">DSM 28231</strain>
    </source>
</reference>
<evidence type="ECO:0000256" key="2">
    <source>
        <dbReference type="ARBA" id="ARBA00022692"/>
    </source>
</evidence>
<name>A0A4R2N3E7_9PAST</name>